<reference evidence="1 2" key="1">
    <citation type="journal article" date="2017" name="Gigascience">
        <title>Genome sequence of the small brown planthopper, Laodelphax striatellus.</title>
        <authorList>
            <person name="Zhu J."/>
            <person name="Jiang F."/>
            <person name="Wang X."/>
            <person name="Yang P."/>
            <person name="Bao Y."/>
            <person name="Zhao W."/>
            <person name="Wang W."/>
            <person name="Lu H."/>
            <person name="Wang Q."/>
            <person name="Cui N."/>
            <person name="Li J."/>
            <person name="Chen X."/>
            <person name="Luo L."/>
            <person name="Yu J."/>
            <person name="Kang L."/>
            <person name="Cui F."/>
        </authorList>
    </citation>
    <scope>NUCLEOTIDE SEQUENCE [LARGE SCALE GENOMIC DNA]</scope>
    <source>
        <strain evidence="1">Lst14</strain>
    </source>
</reference>
<dbReference type="InParanoid" id="A0A482WWR4"/>
<evidence type="ECO:0000313" key="2">
    <source>
        <dbReference type="Proteomes" id="UP000291343"/>
    </source>
</evidence>
<evidence type="ECO:0000313" key="1">
    <source>
        <dbReference type="EMBL" id="RZF37601.1"/>
    </source>
</evidence>
<dbReference type="Proteomes" id="UP000291343">
    <property type="component" value="Unassembled WGS sequence"/>
</dbReference>
<protein>
    <submittedName>
        <fullName evidence="1">Uncharacterized protein</fullName>
    </submittedName>
</protein>
<sequence length="107" mass="12335">MLLETGAANLSAYSETTLWIVKRCLKLPEDRYPKCLMEELIKKRLFMYEDWRKLEESFGITLDGIRDGSLNTECVLTSIGRKLRVSRNSESIIKPTLLLQKPAQSLE</sequence>
<dbReference type="AlphaFoldDB" id="A0A482WWR4"/>
<comment type="caution">
    <text evidence="1">The sequence shown here is derived from an EMBL/GenBank/DDBJ whole genome shotgun (WGS) entry which is preliminary data.</text>
</comment>
<organism evidence="1 2">
    <name type="scientific">Laodelphax striatellus</name>
    <name type="common">Small brown planthopper</name>
    <name type="synonym">Delphax striatella</name>
    <dbReference type="NCBI Taxonomy" id="195883"/>
    <lineage>
        <taxon>Eukaryota</taxon>
        <taxon>Metazoa</taxon>
        <taxon>Ecdysozoa</taxon>
        <taxon>Arthropoda</taxon>
        <taxon>Hexapoda</taxon>
        <taxon>Insecta</taxon>
        <taxon>Pterygota</taxon>
        <taxon>Neoptera</taxon>
        <taxon>Paraneoptera</taxon>
        <taxon>Hemiptera</taxon>
        <taxon>Auchenorrhyncha</taxon>
        <taxon>Fulgoroidea</taxon>
        <taxon>Delphacidae</taxon>
        <taxon>Criomorphinae</taxon>
        <taxon>Laodelphax</taxon>
    </lineage>
</organism>
<proteinExistence type="predicted"/>
<keyword evidence="2" id="KW-1185">Reference proteome</keyword>
<accession>A0A482WWR4</accession>
<dbReference type="EMBL" id="QKKF02023800">
    <property type="protein sequence ID" value="RZF37601.1"/>
    <property type="molecule type" value="Genomic_DNA"/>
</dbReference>
<name>A0A482WWR4_LAOST</name>
<gene>
    <name evidence="1" type="ORF">LSTR_LSTR003166</name>
</gene>